<evidence type="ECO:0000313" key="9">
    <source>
        <dbReference type="EMBL" id="OGZ63608.1"/>
    </source>
</evidence>
<dbReference type="EC" id="6.1.1.23" evidence="7"/>
<comment type="subcellular location">
    <subcellularLocation>
        <location evidence="7">Cytoplasm</location>
    </subcellularLocation>
</comment>
<feature type="binding site" evidence="7">
    <location>
        <position position="324"/>
    </location>
    <ligand>
        <name>L-aspartate</name>
        <dbReference type="ChEBI" id="CHEBI:29991"/>
    </ligand>
</feature>
<dbReference type="Gene3D" id="3.30.1360.30">
    <property type="entry name" value="GAD-like domain"/>
    <property type="match status" value="1"/>
</dbReference>
<accession>A0A1G2HNY9</accession>
<evidence type="ECO:0000256" key="3">
    <source>
        <dbReference type="ARBA" id="ARBA00022741"/>
    </source>
</evidence>
<feature type="region of interest" description="Aspartate" evidence="7">
    <location>
        <begin position="197"/>
        <end position="200"/>
    </location>
</feature>
<dbReference type="CDD" id="cd04317">
    <property type="entry name" value="EcAspRS_like_N"/>
    <property type="match status" value="1"/>
</dbReference>
<dbReference type="Proteomes" id="UP000176855">
    <property type="component" value="Unassembled WGS sequence"/>
</dbReference>
<gene>
    <name evidence="7" type="primary">aspS</name>
    <name evidence="9" type="ORF">A2730_03605</name>
</gene>
<dbReference type="GO" id="GO:0004815">
    <property type="term" value="F:aspartate-tRNA ligase activity"/>
    <property type="evidence" value="ECO:0007669"/>
    <property type="project" value="UniProtKB-UniRule"/>
</dbReference>
<dbReference type="GO" id="GO:0003676">
    <property type="term" value="F:nucleic acid binding"/>
    <property type="evidence" value="ECO:0007669"/>
    <property type="project" value="InterPro"/>
</dbReference>
<feature type="binding site" evidence="7">
    <location>
        <position position="173"/>
    </location>
    <ligand>
        <name>L-aspartate</name>
        <dbReference type="ChEBI" id="CHEBI:29991"/>
    </ligand>
</feature>
<comment type="caution">
    <text evidence="9">The sequence shown here is derived from an EMBL/GenBank/DDBJ whole genome shotgun (WGS) entry which is preliminary data.</text>
</comment>
<feature type="binding site" evidence="7">
    <location>
        <begin position="412"/>
        <end position="415"/>
    </location>
    <ligand>
        <name>ATP</name>
        <dbReference type="ChEBI" id="CHEBI:30616"/>
    </ligand>
</feature>
<comment type="caution">
    <text evidence="7">Lacks conserved residue(s) required for the propagation of feature annotation.</text>
</comment>
<dbReference type="SUPFAM" id="SSF55681">
    <property type="entry name" value="Class II aaRS and biotin synthetases"/>
    <property type="match status" value="1"/>
</dbReference>
<dbReference type="PROSITE" id="PS50862">
    <property type="entry name" value="AA_TRNA_LIGASE_II"/>
    <property type="match status" value="1"/>
</dbReference>
<dbReference type="InterPro" id="IPR004364">
    <property type="entry name" value="Aa-tRNA-synt_II"/>
</dbReference>
<feature type="binding site" evidence="7">
    <location>
        <position position="367"/>
    </location>
    <ligand>
        <name>L-aspartate</name>
        <dbReference type="ChEBI" id="CHEBI:29991"/>
    </ligand>
</feature>
<evidence type="ECO:0000256" key="6">
    <source>
        <dbReference type="ARBA" id="ARBA00023146"/>
    </source>
</evidence>
<dbReference type="PRINTS" id="PR01042">
    <property type="entry name" value="TRNASYNTHASP"/>
</dbReference>
<evidence type="ECO:0000256" key="5">
    <source>
        <dbReference type="ARBA" id="ARBA00022917"/>
    </source>
</evidence>
<dbReference type="InterPro" id="IPR004365">
    <property type="entry name" value="NA-bd_OB_tRNA"/>
</dbReference>
<dbReference type="GO" id="GO:0005524">
    <property type="term" value="F:ATP binding"/>
    <property type="evidence" value="ECO:0007669"/>
    <property type="project" value="UniProtKB-UniRule"/>
</dbReference>
<feature type="site" description="Important for tRNA non-discrimination" evidence="7">
    <location>
        <position position="29"/>
    </location>
</feature>
<evidence type="ECO:0000256" key="4">
    <source>
        <dbReference type="ARBA" id="ARBA00022840"/>
    </source>
</evidence>
<dbReference type="GO" id="GO:0006422">
    <property type="term" value="P:aspartyl-tRNA aminoacylation"/>
    <property type="evidence" value="ECO:0007669"/>
    <property type="project" value="UniProtKB-UniRule"/>
</dbReference>
<evidence type="ECO:0000256" key="1">
    <source>
        <dbReference type="ARBA" id="ARBA00006303"/>
    </source>
</evidence>
<dbReference type="InterPro" id="IPR047089">
    <property type="entry name" value="Asp-tRNA-ligase_1_N"/>
</dbReference>
<feature type="binding site" evidence="7">
    <location>
        <position position="228"/>
    </location>
    <ligand>
        <name>ATP</name>
        <dbReference type="ChEBI" id="CHEBI:30616"/>
    </ligand>
</feature>
<keyword evidence="2 7" id="KW-0436">Ligase</keyword>
<dbReference type="Gene3D" id="3.30.930.10">
    <property type="entry name" value="Bira Bifunctional Protein, Domain 2"/>
    <property type="match status" value="2"/>
</dbReference>
<dbReference type="AlphaFoldDB" id="A0A1G2HNY9"/>
<organism evidence="9 10">
    <name type="scientific">Candidatus Staskawiczbacteria bacterium RIFCSPHIGHO2_01_FULL_39_25</name>
    <dbReference type="NCBI Taxonomy" id="1802202"/>
    <lineage>
        <taxon>Bacteria</taxon>
        <taxon>Candidatus Staskawicziibacteriota</taxon>
    </lineage>
</organism>
<dbReference type="InterPro" id="IPR006195">
    <property type="entry name" value="aa-tRNA-synth_II"/>
</dbReference>
<feature type="binding site" evidence="7">
    <location>
        <begin position="219"/>
        <end position="221"/>
    </location>
    <ligand>
        <name>ATP</name>
        <dbReference type="ChEBI" id="CHEBI:30616"/>
    </ligand>
</feature>
<comment type="catalytic activity">
    <reaction evidence="7">
        <text>tRNA(Asx) + L-aspartate + ATP = L-aspartyl-tRNA(Asx) + AMP + diphosphate</text>
        <dbReference type="Rhea" id="RHEA:18349"/>
        <dbReference type="Rhea" id="RHEA-COMP:9710"/>
        <dbReference type="Rhea" id="RHEA-COMP:9711"/>
        <dbReference type="ChEBI" id="CHEBI:29991"/>
        <dbReference type="ChEBI" id="CHEBI:30616"/>
        <dbReference type="ChEBI" id="CHEBI:33019"/>
        <dbReference type="ChEBI" id="CHEBI:78442"/>
        <dbReference type="ChEBI" id="CHEBI:78516"/>
        <dbReference type="ChEBI" id="CHEBI:456215"/>
        <dbReference type="EC" id="6.1.1.23"/>
    </reaction>
</comment>
<dbReference type="InterPro" id="IPR004524">
    <property type="entry name" value="Asp-tRNA-ligase_1"/>
</dbReference>
<reference evidence="9 10" key="1">
    <citation type="journal article" date="2016" name="Nat. Commun.">
        <title>Thousands of microbial genomes shed light on interconnected biogeochemical processes in an aquifer system.</title>
        <authorList>
            <person name="Anantharaman K."/>
            <person name="Brown C.T."/>
            <person name="Hug L.A."/>
            <person name="Sharon I."/>
            <person name="Castelle C.J."/>
            <person name="Probst A.J."/>
            <person name="Thomas B.C."/>
            <person name="Singh A."/>
            <person name="Wilkins M.J."/>
            <person name="Karaoz U."/>
            <person name="Brodie E.L."/>
            <person name="Williams K.H."/>
            <person name="Hubbard S.S."/>
            <person name="Banfield J.F."/>
        </authorList>
    </citation>
    <scope>NUCLEOTIDE SEQUENCE [LARGE SCALE GENOMIC DNA]</scope>
</reference>
<dbReference type="Pfam" id="PF00152">
    <property type="entry name" value="tRNA-synt_2"/>
    <property type="match status" value="1"/>
</dbReference>
<comment type="similarity">
    <text evidence="1 7">Belongs to the class-II aminoacyl-tRNA synthetase family. Type 1 subfamily.</text>
</comment>
<dbReference type="EMBL" id="MHOO01000012">
    <property type="protein sequence ID" value="OGZ63608.1"/>
    <property type="molecule type" value="Genomic_DNA"/>
</dbReference>
<feature type="binding site" evidence="7">
    <location>
        <position position="219"/>
    </location>
    <ligand>
        <name>L-aspartate</name>
        <dbReference type="ChEBI" id="CHEBI:29991"/>
    </ligand>
</feature>
<dbReference type="InterPro" id="IPR045864">
    <property type="entry name" value="aa-tRNA-synth_II/BPL/LPL"/>
</dbReference>
<dbReference type="InterPro" id="IPR012340">
    <property type="entry name" value="NA-bd_OB-fold"/>
</dbReference>
<dbReference type="HAMAP" id="MF_00044">
    <property type="entry name" value="Asp_tRNA_synth_type1"/>
    <property type="match status" value="1"/>
</dbReference>
<protein>
    <recommendedName>
        <fullName evidence="7">Aspartate--tRNA(Asp/Asn) ligase</fullName>
        <ecNumber evidence="7">6.1.1.23</ecNumber>
    </recommendedName>
    <alternativeName>
        <fullName evidence="7">Aspartyl-tRNA synthetase</fullName>
        <shortName evidence="7">AspRS</shortName>
    </alternativeName>
    <alternativeName>
        <fullName evidence="7">Non-discriminating aspartyl-tRNA synthetase</fullName>
        <shortName evidence="7">ND-AspRS</shortName>
    </alternativeName>
</protein>
<dbReference type="STRING" id="1802202.A2730_03605"/>
<name>A0A1G2HNY9_9BACT</name>
<dbReference type="InterPro" id="IPR002312">
    <property type="entry name" value="Asp/Asn-tRNA-synth_IIb"/>
</dbReference>
<keyword evidence="7" id="KW-0963">Cytoplasm</keyword>
<dbReference type="NCBIfam" id="TIGR00459">
    <property type="entry name" value="aspS_bact"/>
    <property type="match status" value="1"/>
</dbReference>
<comment type="function">
    <text evidence="7">Aspartyl-tRNA synthetase with relaxed tRNA specificity since it is able to aspartylate not only its cognate tRNA(Asp) but also tRNA(Asn). Reaction proceeds in two steps: L-aspartate is first activated by ATP to form Asp-AMP and then transferred to the acceptor end of tRNA(Asp/Asn).</text>
</comment>
<dbReference type="SUPFAM" id="SSF50249">
    <property type="entry name" value="Nucleic acid-binding proteins"/>
    <property type="match status" value="1"/>
</dbReference>
<evidence type="ECO:0000259" key="8">
    <source>
        <dbReference type="PROSITE" id="PS50862"/>
    </source>
</evidence>
<dbReference type="CDD" id="cd00777">
    <property type="entry name" value="AspRS_core"/>
    <property type="match status" value="1"/>
</dbReference>
<dbReference type="GO" id="GO:0005737">
    <property type="term" value="C:cytoplasm"/>
    <property type="evidence" value="ECO:0007669"/>
    <property type="project" value="UniProtKB-SubCell"/>
</dbReference>
<keyword evidence="6 7" id="KW-0030">Aminoacyl-tRNA synthetase</keyword>
<keyword evidence="3 7" id="KW-0547">Nucleotide-binding</keyword>
<dbReference type="InterPro" id="IPR047090">
    <property type="entry name" value="AspRS_core"/>
</dbReference>
<dbReference type="Pfam" id="PF01336">
    <property type="entry name" value="tRNA_anti-codon"/>
    <property type="match status" value="1"/>
</dbReference>
<feature type="domain" description="Aminoacyl-transfer RNA synthetases class-II family profile" evidence="8">
    <location>
        <begin position="142"/>
        <end position="433"/>
    </location>
</feature>
<dbReference type="Gene3D" id="2.40.50.140">
    <property type="entry name" value="Nucleic acid-binding proteins"/>
    <property type="match status" value="1"/>
</dbReference>
<proteinExistence type="inferred from homology"/>
<keyword evidence="5 7" id="KW-0648">Protein biosynthesis</keyword>
<keyword evidence="4 7" id="KW-0067">ATP-binding</keyword>
<dbReference type="PANTHER" id="PTHR22594:SF5">
    <property type="entry name" value="ASPARTATE--TRNA LIGASE, MITOCHONDRIAL"/>
    <property type="match status" value="1"/>
</dbReference>
<feature type="binding site" evidence="7">
    <location>
        <position position="360"/>
    </location>
    <ligand>
        <name>ATP</name>
        <dbReference type="ChEBI" id="CHEBI:30616"/>
    </ligand>
</feature>
<dbReference type="GO" id="GO:0050560">
    <property type="term" value="F:aspartate-tRNA(Asn) ligase activity"/>
    <property type="evidence" value="ECO:0007669"/>
    <property type="project" value="UniProtKB-EC"/>
</dbReference>
<evidence type="ECO:0000256" key="2">
    <source>
        <dbReference type="ARBA" id="ARBA00022598"/>
    </source>
</evidence>
<comment type="subunit">
    <text evidence="7">Homodimer.</text>
</comment>
<sequence length="482" mass="55539">MHRFLINDTAKHIGEKLTVAGWVNVKRAHGKIVFIDLRDRSGVLQCVFIPSNKEAYEKAQEIKPEWVIELVGQVVKRPDSMVNKNIATGEVELSVEGVNVLSKAETLPFAIETDGREINEEIRMKYRYLDLRRERLKQNLIVRHKVTNFVRNFFTQEGFVEIETPMLTKSTPEGSRDFVVPSRLHAGKFYALPQSPQQYKQLLMVAGFEKYFQIAKCLRDEDPRGDRQTEHTQIDVEMSFIEREDFMELYERMLIQMVQTIFPAKKIQEIPFPRLSYQEAMEKYKSDKPDLRKDPSDSNLLAFCWVVDFPFFEKDDEGKWTFTHNPFSAPKPEHMADLLQKKNIEKILTTQYDIALNGWEIGGGSIRNNTPQAIEAVFSVMGYDKKEITEKFGHMIEAYTFGAPPHGGIGSGIDRIIAILQNEPNIREVIAFPKTGDGRDLMMQAPSEIYPKQLKELHIKVSSDQPVKPLKVIQSKLKSKKK</sequence>
<evidence type="ECO:0000313" key="10">
    <source>
        <dbReference type="Proteomes" id="UP000176855"/>
    </source>
</evidence>
<dbReference type="InterPro" id="IPR004115">
    <property type="entry name" value="GAD-like_sf"/>
</dbReference>
<evidence type="ECO:0000256" key="7">
    <source>
        <dbReference type="HAMAP-Rule" id="MF_00044"/>
    </source>
</evidence>
<dbReference type="PANTHER" id="PTHR22594">
    <property type="entry name" value="ASPARTYL/LYSYL-TRNA SYNTHETASE"/>
    <property type="match status" value="1"/>
</dbReference>